<keyword evidence="2" id="KW-0067">ATP-binding</keyword>
<dbReference type="EMBL" id="GDHC01000101">
    <property type="protein sequence ID" value="JAQ18528.1"/>
    <property type="molecule type" value="Transcribed_RNA"/>
</dbReference>
<dbReference type="AlphaFoldDB" id="A0A0A9X368"/>
<keyword evidence="2" id="KW-0378">Hydrolase</keyword>
<feature type="domain" description="Helicase C-terminal" evidence="1">
    <location>
        <begin position="1"/>
        <end position="99"/>
    </location>
</feature>
<organism evidence="2">
    <name type="scientific">Lygus hesperus</name>
    <name type="common">Western plant bug</name>
    <dbReference type="NCBI Taxonomy" id="30085"/>
    <lineage>
        <taxon>Eukaryota</taxon>
        <taxon>Metazoa</taxon>
        <taxon>Ecdysozoa</taxon>
        <taxon>Arthropoda</taxon>
        <taxon>Hexapoda</taxon>
        <taxon>Insecta</taxon>
        <taxon>Pterygota</taxon>
        <taxon>Neoptera</taxon>
        <taxon>Paraneoptera</taxon>
        <taxon>Hemiptera</taxon>
        <taxon>Heteroptera</taxon>
        <taxon>Panheteroptera</taxon>
        <taxon>Cimicomorpha</taxon>
        <taxon>Miridae</taxon>
        <taxon>Mirini</taxon>
        <taxon>Lygus</taxon>
    </lineage>
</organism>
<dbReference type="GO" id="GO:0071013">
    <property type="term" value="C:catalytic step 2 spliceosome"/>
    <property type="evidence" value="ECO:0007669"/>
    <property type="project" value="TreeGrafter"/>
</dbReference>
<dbReference type="InterPro" id="IPR001650">
    <property type="entry name" value="Helicase_C-like"/>
</dbReference>
<evidence type="ECO:0000259" key="1">
    <source>
        <dbReference type="PROSITE" id="PS51194"/>
    </source>
</evidence>
<reference evidence="2" key="1">
    <citation type="journal article" date="2014" name="PLoS ONE">
        <title>Transcriptome-Based Identification of ABC Transporters in the Western Tarnished Plant Bug Lygus hesperus.</title>
        <authorList>
            <person name="Hull J.J."/>
            <person name="Chaney K."/>
            <person name="Geib S.M."/>
            <person name="Fabrick J.A."/>
            <person name="Brent C.S."/>
            <person name="Walsh D."/>
            <person name="Lavine L.C."/>
        </authorList>
    </citation>
    <scope>NUCLEOTIDE SEQUENCE</scope>
</reference>
<dbReference type="GO" id="GO:0004386">
    <property type="term" value="F:helicase activity"/>
    <property type="evidence" value="ECO:0007669"/>
    <property type="project" value="UniProtKB-KW"/>
</dbReference>
<dbReference type="PANTHER" id="PTHR18934:SF85">
    <property type="entry name" value="ATP-DEPENDENT RNA HELICASE DHX8"/>
    <property type="match status" value="1"/>
</dbReference>
<proteinExistence type="predicted"/>
<evidence type="ECO:0000313" key="2">
    <source>
        <dbReference type="EMBL" id="JAG15152.1"/>
    </source>
</evidence>
<dbReference type="Gene3D" id="3.40.50.300">
    <property type="entry name" value="P-loop containing nucleotide triphosphate hydrolases"/>
    <property type="match status" value="1"/>
</dbReference>
<name>A0A0A9X368_LYGHE</name>
<dbReference type="SUPFAM" id="SSF52540">
    <property type="entry name" value="P-loop containing nucleoside triphosphate hydrolases"/>
    <property type="match status" value="1"/>
</dbReference>
<dbReference type="EMBL" id="GBHO01028452">
    <property type="protein sequence ID" value="JAG15152.1"/>
    <property type="molecule type" value="Transcribed_RNA"/>
</dbReference>
<dbReference type="Pfam" id="PF00271">
    <property type="entry name" value="Helicase_C"/>
    <property type="match status" value="1"/>
</dbReference>
<dbReference type="PANTHER" id="PTHR18934">
    <property type="entry name" value="ATP-DEPENDENT RNA HELICASE"/>
    <property type="match status" value="1"/>
</dbReference>
<dbReference type="InterPro" id="IPR027417">
    <property type="entry name" value="P-loop_NTPase"/>
</dbReference>
<sequence length="99" mass="11126">MPQEVQSRVFEPTPPGTRKVVLATNVAETSITIDNLYFVIDSGYCKQNIFDPRRGMEQLRVVPISQAQAKQRRGRAGRIGPGKCFCIYTEEQFASDMVS</sequence>
<accession>A0A0A9X368</accession>
<keyword evidence="2" id="KW-0547">Nucleotide-binding</keyword>
<evidence type="ECO:0000313" key="3">
    <source>
        <dbReference type="EMBL" id="JAQ18528.1"/>
    </source>
</evidence>
<protein>
    <submittedName>
        <fullName evidence="2">Pre-mRNA-splicing factor ATP-dependent RNA helicase prp22</fullName>
    </submittedName>
</protein>
<dbReference type="PROSITE" id="PS51194">
    <property type="entry name" value="HELICASE_CTER"/>
    <property type="match status" value="1"/>
</dbReference>
<dbReference type="GO" id="GO:0003723">
    <property type="term" value="F:RNA binding"/>
    <property type="evidence" value="ECO:0007669"/>
    <property type="project" value="TreeGrafter"/>
</dbReference>
<reference evidence="3" key="3">
    <citation type="journal article" date="2016" name="Gigascience">
        <title>De novo construction of an expanded transcriptome assembly for the western tarnished plant bug, Lygus hesperus.</title>
        <authorList>
            <person name="Tassone E.E."/>
            <person name="Geib S.M."/>
            <person name="Hall B."/>
            <person name="Fabrick J.A."/>
            <person name="Brent C.S."/>
            <person name="Hull J.J."/>
        </authorList>
    </citation>
    <scope>NUCLEOTIDE SEQUENCE</scope>
</reference>
<gene>
    <name evidence="2" type="primary">prp22</name>
    <name evidence="2" type="ORF">CM83_1060</name>
    <name evidence="3" type="ORF">g.3134</name>
</gene>
<keyword evidence="2" id="KW-0347">Helicase</keyword>
<dbReference type="GO" id="GO:0000390">
    <property type="term" value="P:spliceosomal complex disassembly"/>
    <property type="evidence" value="ECO:0007669"/>
    <property type="project" value="TreeGrafter"/>
</dbReference>
<dbReference type="CDD" id="cd18791">
    <property type="entry name" value="SF2_C_RHA"/>
    <property type="match status" value="1"/>
</dbReference>
<reference evidence="2" key="2">
    <citation type="submission" date="2014-07" db="EMBL/GenBank/DDBJ databases">
        <authorList>
            <person name="Hull J."/>
        </authorList>
    </citation>
    <scope>NUCLEOTIDE SEQUENCE</scope>
</reference>
<dbReference type="SMART" id="SM00490">
    <property type="entry name" value="HELICc"/>
    <property type="match status" value="1"/>
</dbReference>